<dbReference type="AlphaFoldDB" id="A0A445AQF7"/>
<dbReference type="InterPro" id="IPR023213">
    <property type="entry name" value="CAT-like_dom_sf"/>
</dbReference>
<sequence length="209" mass="22934">MAGIRIISASTIQAPSRSGQDEPKRLSLLLQTIFITNSASQTLPFHPSPAVSSLWKAKTTLPIVIFSATITDPCLFVHAIAENTITELVDISSAASRSTTWSATASRYGTSSIHGAKSHVFLHWNGFFSLQLNLQFQYHYTSTLSIHKGGESITQLTPPQMGVFHFTKEKIAQLKAKANADAKTQKISSLQAVLTHLRLSVIRNKRFLT</sequence>
<dbReference type="EMBL" id="SDMP01000011">
    <property type="protein sequence ID" value="RYR28668.1"/>
    <property type="molecule type" value="Genomic_DNA"/>
</dbReference>
<organism evidence="1 2">
    <name type="scientific">Arachis hypogaea</name>
    <name type="common">Peanut</name>
    <dbReference type="NCBI Taxonomy" id="3818"/>
    <lineage>
        <taxon>Eukaryota</taxon>
        <taxon>Viridiplantae</taxon>
        <taxon>Streptophyta</taxon>
        <taxon>Embryophyta</taxon>
        <taxon>Tracheophyta</taxon>
        <taxon>Spermatophyta</taxon>
        <taxon>Magnoliopsida</taxon>
        <taxon>eudicotyledons</taxon>
        <taxon>Gunneridae</taxon>
        <taxon>Pentapetalae</taxon>
        <taxon>rosids</taxon>
        <taxon>fabids</taxon>
        <taxon>Fabales</taxon>
        <taxon>Fabaceae</taxon>
        <taxon>Papilionoideae</taxon>
        <taxon>50 kb inversion clade</taxon>
        <taxon>dalbergioids sensu lato</taxon>
        <taxon>Dalbergieae</taxon>
        <taxon>Pterocarpus clade</taxon>
        <taxon>Arachis</taxon>
    </lineage>
</organism>
<reference evidence="1 2" key="1">
    <citation type="submission" date="2019-01" db="EMBL/GenBank/DDBJ databases">
        <title>Sequencing of cultivated peanut Arachis hypogaea provides insights into genome evolution and oil improvement.</title>
        <authorList>
            <person name="Chen X."/>
        </authorList>
    </citation>
    <scope>NUCLEOTIDE SEQUENCE [LARGE SCALE GENOMIC DNA]</scope>
    <source>
        <strain evidence="2">cv. Fuhuasheng</strain>
        <tissue evidence="1">Leaves</tissue>
    </source>
</reference>
<dbReference type="Proteomes" id="UP000289738">
    <property type="component" value="Chromosome B01"/>
</dbReference>
<gene>
    <name evidence="1" type="ORF">Ahy_B01g052800</name>
</gene>
<accession>A0A445AQF7</accession>
<evidence type="ECO:0000313" key="2">
    <source>
        <dbReference type="Proteomes" id="UP000289738"/>
    </source>
</evidence>
<evidence type="ECO:0000313" key="1">
    <source>
        <dbReference type="EMBL" id="RYR28668.1"/>
    </source>
</evidence>
<name>A0A445AQF7_ARAHY</name>
<proteinExistence type="predicted"/>
<comment type="caution">
    <text evidence="1">The sequence shown here is derived from an EMBL/GenBank/DDBJ whole genome shotgun (WGS) entry which is preliminary data.</text>
</comment>
<keyword evidence="2" id="KW-1185">Reference proteome</keyword>
<dbReference type="Gene3D" id="3.30.559.10">
    <property type="entry name" value="Chloramphenicol acetyltransferase-like domain"/>
    <property type="match status" value="1"/>
</dbReference>
<protein>
    <submittedName>
        <fullName evidence="1">Uncharacterized protein</fullName>
    </submittedName>
</protein>